<dbReference type="SMART" id="SM00547">
    <property type="entry name" value="ZnF_RBZ"/>
    <property type="match status" value="2"/>
</dbReference>
<dbReference type="GO" id="GO:0008270">
    <property type="term" value="F:zinc ion binding"/>
    <property type="evidence" value="ECO:0007669"/>
    <property type="project" value="UniProtKB-KW"/>
</dbReference>
<protein>
    <recommendedName>
        <fullName evidence="5">RanBP2-type domain-containing protein</fullName>
    </recommendedName>
</protein>
<keyword evidence="3" id="KW-0862">Zinc</keyword>
<organism evidence="6 7">
    <name type="scientific">Tagetes erecta</name>
    <name type="common">African marigold</name>
    <dbReference type="NCBI Taxonomy" id="13708"/>
    <lineage>
        <taxon>Eukaryota</taxon>
        <taxon>Viridiplantae</taxon>
        <taxon>Streptophyta</taxon>
        <taxon>Embryophyta</taxon>
        <taxon>Tracheophyta</taxon>
        <taxon>Spermatophyta</taxon>
        <taxon>Magnoliopsida</taxon>
        <taxon>eudicotyledons</taxon>
        <taxon>Gunneridae</taxon>
        <taxon>Pentapetalae</taxon>
        <taxon>asterids</taxon>
        <taxon>campanulids</taxon>
        <taxon>Asterales</taxon>
        <taxon>Asteraceae</taxon>
        <taxon>Asteroideae</taxon>
        <taxon>Heliantheae alliance</taxon>
        <taxon>Tageteae</taxon>
        <taxon>Tagetes</taxon>
    </lineage>
</organism>
<dbReference type="AlphaFoldDB" id="A0AAD8NQR9"/>
<dbReference type="EMBL" id="JAUHHV010000007">
    <property type="protein sequence ID" value="KAK1417256.1"/>
    <property type="molecule type" value="Genomic_DNA"/>
</dbReference>
<dbReference type="PANTHER" id="PTHR23111:SF41">
    <property type="entry name" value="ZINC FINGER RAN-BINDING DOMAIN-CONTAINING PROTEIN 2-LIKE"/>
    <property type="match status" value="1"/>
</dbReference>
<evidence type="ECO:0000313" key="6">
    <source>
        <dbReference type="EMBL" id="KAK1417256.1"/>
    </source>
</evidence>
<proteinExistence type="predicted"/>
<evidence type="ECO:0000256" key="3">
    <source>
        <dbReference type="ARBA" id="ARBA00022833"/>
    </source>
</evidence>
<gene>
    <name evidence="6" type="ORF">QVD17_26381</name>
</gene>
<feature type="domain" description="RanBP2-type" evidence="5">
    <location>
        <begin position="2"/>
        <end position="31"/>
    </location>
</feature>
<evidence type="ECO:0000256" key="1">
    <source>
        <dbReference type="ARBA" id="ARBA00022723"/>
    </source>
</evidence>
<dbReference type="GO" id="GO:0005737">
    <property type="term" value="C:cytoplasm"/>
    <property type="evidence" value="ECO:0007669"/>
    <property type="project" value="TreeGrafter"/>
</dbReference>
<dbReference type="PANTHER" id="PTHR23111">
    <property type="entry name" value="ZINC FINGER PROTEIN"/>
    <property type="match status" value="1"/>
</dbReference>
<evidence type="ECO:0000259" key="5">
    <source>
        <dbReference type="PROSITE" id="PS50199"/>
    </source>
</evidence>
<dbReference type="InterPro" id="IPR001876">
    <property type="entry name" value="Znf_RanBP2"/>
</dbReference>
<sequence length="121" mass="13519">MSSGDWMCGACQHSNFKKRDVCQRCQCPKFATQSEISAHANKTRVLAGDWYCCCEAHNFANRTECYICGLDVMMAFANSSTYHSYDATILPGGKLGDWMCVEDITLQVRLNAIDANHQGHN</sequence>
<dbReference type="PROSITE" id="PS01358">
    <property type="entry name" value="ZF_RANBP2_1"/>
    <property type="match status" value="1"/>
</dbReference>
<dbReference type="PROSITE" id="PS50199">
    <property type="entry name" value="ZF_RANBP2_2"/>
    <property type="match status" value="1"/>
</dbReference>
<dbReference type="Gene3D" id="4.10.1060.10">
    <property type="entry name" value="Zinc finger, RanBP2-type"/>
    <property type="match status" value="2"/>
</dbReference>
<evidence type="ECO:0000256" key="2">
    <source>
        <dbReference type="ARBA" id="ARBA00022771"/>
    </source>
</evidence>
<dbReference type="InterPro" id="IPR036443">
    <property type="entry name" value="Znf_RanBP2_sf"/>
</dbReference>
<comment type="caution">
    <text evidence="6">The sequence shown here is derived from an EMBL/GenBank/DDBJ whole genome shotgun (WGS) entry which is preliminary data.</text>
</comment>
<name>A0AAD8NQR9_TARER</name>
<keyword evidence="1" id="KW-0479">Metal-binding</keyword>
<reference evidence="6" key="1">
    <citation type="journal article" date="2023" name="bioRxiv">
        <title>Improved chromosome-level genome assembly for marigold (Tagetes erecta).</title>
        <authorList>
            <person name="Jiang F."/>
            <person name="Yuan L."/>
            <person name="Wang S."/>
            <person name="Wang H."/>
            <person name="Xu D."/>
            <person name="Wang A."/>
            <person name="Fan W."/>
        </authorList>
    </citation>
    <scope>NUCLEOTIDE SEQUENCE</scope>
    <source>
        <strain evidence="6">WSJ</strain>
        <tissue evidence="6">Leaf</tissue>
    </source>
</reference>
<dbReference type="Proteomes" id="UP001229421">
    <property type="component" value="Unassembled WGS sequence"/>
</dbReference>
<dbReference type="GO" id="GO:0003729">
    <property type="term" value="F:mRNA binding"/>
    <property type="evidence" value="ECO:0007669"/>
    <property type="project" value="TreeGrafter"/>
</dbReference>
<accession>A0AAD8NQR9</accession>
<keyword evidence="2 4" id="KW-0863">Zinc-finger</keyword>
<dbReference type="SUPFAM" id="SSF90209">
    <property type="entry name" value="Ran binding protein zinc finger-like"/>
    <property type="match status" value="2"/>
</dbReference>
<keyword evidence="7" id="KW-1185">Reference proteome</keyword>
<evidence type="ECO:0000313" key="7">
    <source>
        <dbReference type="Proteomes" id="UP001229421"/>
    </source>
</evidence>
<evidence type="ECO:0000256" key="4">
    <source>
        <dbReference type="PROSITE-ProRule" id="PRU00322"/>
    </source>
</evidence>